<keyword evidence="4" id="KW-1185">Reference proteome</keyword>
<accession>A0AAD8YRA1</accession>
<evidence type="ECO:0000313" key="3">
    <source>
        <dbReference type="EMBL" id="KAK1785772.1"/>
    </source>
</evidence>
<feature type="compositionally biased region" description="Polar residues" evidence="1">
    <location>
        <begin position="649"/>
        <end position="670"/>
    </location>
</feature>
<comment type="caution">
    <text evidence="3">The sequence shown here is derived from an EMBL/GenBank/DDBJ whole genome shotgun (WGS) entry which is preliminary data.</text>
</comment>
<dbReference type="InterPro" id="IPR031442">
    <property type="entry name" value="NPAT_C"/>
</dbReference>
<feature type="compositionally biased region" description="Basic and acidic residues" evidence="1">
    <location>
        <begin position="601"/>
        <end position="615"/>
    </location>
</feature>
<feature type="region of interest" description="Disordered" evidence="1">
    <location>
        <begin position="303"/>
        <end position="346"/>
    </location>
</feature>
<feature type="region of interest" description="Disordered" evidence="1">
    <location>
        <begin position="1"/>
        <end position="111"/>
    </location>
</feature>
<evidence type="ECO:0000256" key="1">
    <source>
        <dbReference type="SAM" id="MobiDB-lite"/>
    </source>
</evidence>
<evidence type="ECO:0000259" key="2">
    <source>
        <dbReference type="Pfam" id="PF15712"/>
    </source>
</evidence>
<dbReference type="AlphaFoldDB" id="A0AAD8YRA1"/>
<feature type="compositionally biased region" description="Polar residues" evidence="1">
    <location>
        <begin position="628"/>
        <end position="639"/>
    </location>
</feature>
<feature type="compositionally biased region" description="Polar residues" evidence="1">
    <location>
        <begin position="99"/>
        <end position="111"/>
    </location>
</feature>
<feature type="compositionally biased region" description="Polar residues" evidence="1">
    <location>
        <begin position="692"/>
        <end position="703"/>
    </location>
</feature>
<dbReference type="InterPro" id="IPR052850">
    <property type="entry name" value="NPAT_LisH"/>
</dbReference>
<feature type="compositionally biased region" description="Basic and acidic residues" evidence="1">
    <location>
        <begin position="707"/>
        <end position="719"/>
    </location>
</feature>
<feature type="region of interest" description="Disordered" evidence="1">
    <location>
        <begin position="501"/>
        <end position="616"/>
    </location>
</feature>
<feature type="compositionally biased region" description="Pro residues" evidence="1">
    <location>
        <begin position="310"/>
        <end position="322"/>
    </location>
</feature>
<name>A0AAD8YRA1_9TELE</name>
<feature type="compositionally biased region" description="Basic residues" evidence="1">
    <location>
        <begin position="907"/>
        <end position="916"/>
    </location>
</feature>
<sequence length="916" mass="94002">METDDPTSEMSEAIDTQLMPQTVDRESPQTKVTTKRTGKNILVSDEQGERTPSVGADASGSMSGAEKGSTAGMTGEGRLGAFDTTGQSTSEPSRHRSPHNTAMSDEASWQQLATNNIPLLDTCTQEMGGGPEQAPPSCSGSFSSKLSVSVAHSPVAVSAPSAAVPAPLAAVSSPSAAAPAPLAAVSSPTVSVSAPLAVASAPAHFAVVSAPSASVLAPLASVPATVPVSLATVPAPLAAISSPLAAVHPSSTAPVSHPQTPEPDPSKIVALKIIISDDQEEQASDPALSQAVSSITGDRIPTIFLSSPAKSPPKVPPTPPSSVSPEETAQAVSSLQGAEAASTPATSMQLLHARPSSQETGFIKLLPANPPFGGTGGYFVLTDPAAAGDQPTGMMMLPGGGAQGSSPCMSHLLATPPRSRTVVPMAANVPQSFSPASSIIISSPVQPMLHNMTVSMSVFGQDSTGKLTVIPNQMLALPGPTLVNQPVKIVSKPKLMPKDNVELGKTGISGSSPPSNISQSSEQLKSTTGVSPGHRRILCFDENAGQTRTTTRSTSTAASLGVKERTRAERPQPCALGSSNGKRRVNTIRLPEQSQTLGAKVSEKASVHQQQKETAKGMMTEMDAPISMSSNSATTQDAPVTSEPKKRPQSSPSTGNGMAAPSLTSPSQSPRPKLASAMTLEKRAAKMPEGATESSTSQDSPGVTANKENEVEGGRREAQHVAASSVESFASSALRPPAPVSLGKPLCKTSPLTKQAVEMLQDIQSQSPTSTPSRRKGTTCLDLPLPRTPGPGRMQEDSLDGLRTPSRLRQGREAEGTPRHLPPPATPDLPSCSPASEAGSENSINMAAHTLMILSRAARTGGPLKDSLRQEEAGVAKSSASSSKKRKHAELSPAAKKELQLSSSSGSKKKAQVSGI</sequence>
<dbReference type="PANTHER" id="PTHR15087">
    <property type="entry name" value="PROTEIN NPAT"/>
    <property type="match status" value="1"/>
</dbReference>
<feature type="compositionally biased region" description="Low complexity" evidence="1">
    <location>
        <begin position="547"/>
        <end position="559"/>
    </location>
</feature>
<feature type="region of interest" description="Disordered" evidence="1">
    <location>
        <begin position="628"/>
        <end position="844"/>
    </location>
</feature>
<feature type="region of interest" description="Disordered" evidence="1">
    <location>
        <begin position="862"/>
        <end position="916"/>
    </location>
</feature>
<proteinExistence type="predicted"/>
<evidence type="ECO:0000313" key="4">
    <source>
        <dbReference type="Proteomes" id="UP001239994"/>
    </source>
</evidence>
<dbReference type="Proteomes" id="UP001239994">
    <property type="component" value="Unassembled WGS sequence"/>
</dbReference>
<dbReference type="GO" id="GO:0003712">
    <property type="term" value="F:transcription coregulator activity"/>
    <property type="evidence" value="ECO:0007669"/>
    <property type="project" value="TreeGrafter"/>
</dbReference>
<dbReference type="PANTHER" id="PTHR15087:SF14">
    <property type="entry name" value="PROTEIN NPAT"/>
    <property type="match status" value="1"/>
</dbReference>
<protein>
    <recommendedName>
        <fullName evidence="2">Protein NPAT C-terminal domain-containing protein</fullName>
    </recommendedName>
</protein>
<gene>
    <name evidence="3" type="ORF">P4O66_003152</name>
</gene>
<dbReference type="GO" id="GO:0005634">
    <property type="term" value="C:nucleus"/>
    <property type="evidence" value="ECO:0007669"/>
    <property type="project" value="TreeGrafter"/>
</dbReference>
<feature type="compositionally biased region" description="Low complexity" evidence="1">
    <location>
        <begin position="508"/>
        <end position="521"/>
    </location>
</feature>
<feature type="compositionally biased region" description="Low complexity" evidence="1">
    <location>
        <begin position="721"/>
        <end position="733"/>
    </location>
</feature>
<feature type="domain" description="Protein NPAT C-terminal" evidence="2">
    <location>
        <begin position="516"/>
        <end position="911"/>
    </location>
</feature>
<dbReference type="Pfam" id="PF15712">
    <property type="entry name" value="NPAT_C"/>
    <property type="match status" value="1"/>
</dbReference>
<reference evidence="3" key="1">
    <citation type="submission" date="2023-03" db="EMBL/GenBank/DDBJ databases">
        <title>Electrophorus voltai genome.</title>
        <authorList>
            <person name="Bian C."/>
        </authorList>
    </citation>
    <scope>NUCLEOTIDE SEQUENCE</scope>
    <source>
        <strain evidence="3">CB-2022</strain>
        <tissue evidence="3">Muscle</tissue>
    </source>
</reference>
<feature type="compositionally biased region" description="Polar residues" evidence="1">
    <location>
        <begin position="762"/>
        <end position="772"/>
    </location>
</feature>
<dbReference type="EMBL" id="JAROKS010000025">
    <property type="protein sequence ID" value="KAK1785772.1"/>
    <property type="molecule type" value="Genomic_DNA"/>
</dbReference>
<organism evidence="3 4">
    <name type="scientific">Electrophorus voltai</name>
    <dbReference type="NCBI Taxonomy" id="2609070"/>
    <lineage>
        <taxon>Eukaryota</taxon>
        <taxon>Metazoa</taxon>
        <taxon>Chordata</taxon>
        <taxon>Craniata</taxon>
        <taxon>Vertebrata</taxon>
        <taxon>Euteleostomi</taxon>
        <taxon>Actinopterygii</taxon>
        <taxon>Neopterygii</taxon>
        <taxon>Teleostei</taxon>
        <taxon>Ostariophysi</taxon>
        <taxon>Gymnotiformes</taxon>
        <taxon>Gymnotoidei</taxon>
        <taxon>Gymnotidae</taxon>
        <taxon>Electrophorus</taxon>
    </lineage>
</organism>